<evidence type="ECO:0000313" key="1">
    <source>
        <dbReference type="EMBL" id="JAE39099.1"/>
    </source>
</evidence>
<proteinExistence type="predicted"/>
<name>A0A0A9HTH6_ARUDO</name>
<protein>
    <submittedName>
        <fullName evidence="1">Uncharacterized protein</fullName>
    </submittedName>
</protein>
<dbReference type="AlphaFoldDB" id="A0A0A9HTH6"/>
<accession>A0A0A9HTH6</accession>
<reference evidence="1" key="2">
    <citation type="journal article" date="2015" name="Data Brief">
        <title>Shoot transcriptome of the giant reed, Arundo donax.</title>
        <authorList>
            <person name="Barrero R.A."/>
            <person name="Guerrero F.D."/>
            <person name="Moolhuijzen P."/>
            <person name="Goolsby J.A."/>
            <person name="Tidwell J."/>
            <person name="Bellgard S.E."/>
            <person name="Bellgard M.I."/>
        </authorList>
    </citation>
    <scope>NUCLEOTIDE SEQUENCE</scope>
    <source>
        <tissue evidence="1">Shoot tissue taken approximately 20 cm above the soil surface</tissue>
    </source>
</reference>
<organism evidence="1">
    <name type="scientific">Arundo donax</name>
    <name type="common">Giant reed</name>
    <name type="synonym">Donax arundinaceus</name>
    <dbReference type="NCBI Taxonomy" id="35708"/>
    <lineage>
        <taxon>Eukaryota</taxon>
        <taxon>Viridiplantae</taxon>
        <taxon>Streptophyta</taxon>
        <taxon>Embryophyta</taxon>
        <taxon>Tracheophyta</taxon>
        <taxon>Spermatophyta</taxon>
        <taxon>Magnoliopsida</taxon>
        <taxon>Liliopsida</taxon>
        <taxon>Poales</taxon>
        <taxon>Poaceae</taxon>
        <taxon>PACMAD clade</taxon>
        <taxon>Arundinoideae</taxon>
        <taxon>Arundineae</taxon>
        <taxon>Arundo</taxon>
    </lineage>
</organism>
<sequence>MKVDLATKTWSCKKCIGDVAGRQI</sequence>
<dbReference type="EMBL" id="GBRH01158797">
    <property type="protein sequence ID" value="JAE39099.1"/>
    <property type="molecule type" value="Transcribed_RNA"/>
</dbReference>
<reference evidence="1" key="1">
    <citation type="submission" date="2014-09" db="EMBL/GenBank/DDBJ databases">
        <authorList>
            <person name="Magalhaes I.L.F."/>
            <person name="Oliveira U."/>
            <person name="Santos F.R."/>
            <person name="Vidigal T.H.D.A."/>
            <person name="Brescovit A.D."/>
            <person name="Santos A.J."/>
        </authorList>
    </citation>
    <scope>NUCLEOTIDE SEQUENCE</scope>
    <source>
        <tissue evidence="1">Shoot tissue taken approximately 20 cm above the soil surface</tissue>
    </source>
</reference>